<dbReference type="PANTHER" id="PTHR24198">
    <property type="entry name" value="ANKYRIN REPEAT AND PROTEIN KINASE DOMAIN-CONTAINING PROTEIN"/>
    <property type="match status" value="1"/>
</dbReference>
<dbReference type="SUPFAM" id="SSF48403">
    <property type="entry name" value="Ankyrin repeat"/>
    <property type="match status" value="1"/>
</dbReference>
<keyword evidence="2 3" id="KW-0040">ANK repeat</keyword>
<proteinExistence type="predicted"/>
<dbReference type="SMART" id="SM00248">
    <property type="entry name" value="ANK"/>
    <property type="match status" value="8"/>
</dbReference>
<dbReference type="InterPro" id="IPR002110">
    <property type="entry name" value="Ankyrin_rpt"/>
</dbReference>
<keyword evidence="1" id="KW-0677">Repeat</keyword>
<comment type="caution">
    <text evidence="4">The sequence shown here is derived from an EMBL/GenBank/DDBJ whole genome shotgun (WGS) entry which is preliminary data.</text>
</comment>
<reference evidence="4" key="2">
    <citation type="submission" date="2023-05" db="EMBL/GenBank/DDBJ databases">
        <authorList>
            <person name="Fouks B."/>
        </authorList>
    </citation>
    <scope>NUCLEOTIDE SEQUENCE</scope>
    <source>
        <strain evidence="4">Stay&amp;Tobe</strain>
        <tissue evidence="4">Testes</tissue>
    </source>
</reference>
<evidence type="ECO:0000256" key="1">
    <source>
        <dbReference type="ARBA" id="ARBA00022737"/>
    </source>
</evidence>
<evidence type="ECO:0000256" key="3">
    <source>
        <dbReference type="PROSITE-ProRule" id="PRU00023"/>
    </source>
</evidence>
<accession>A0AAD8A2R8</accession>
<gene>
    <name evidence="4" type="ORF">L9F63_016300</name>
</gene>
<evidence type="ECO:0000313" key="4">
    <source>
        <dbReference type="EMBL" id="KAJ9590672.1"/>
    </source>
</evidence>
<dbReference type="Pfam" id="PF13637">
    <property type="entry name" value="Ank_4"/>
    <property type="match status" value="1"/>
</dbReference>
<evidence type="ECO:0008006" key="6">
    <source>
        <dbReference type="Google" id="ProtNLM"/>
    </source>
</evidence>
<name>A0AAD8A2R8_DIPPU</name>
<dbReference type="EMBL" id="JASPKZ010004197">
    <property type="protein sequence ID" value="KAJ9590672.1"/>
    <property type="molecule type" value="Genomic_DNA"/>
</dbReference>
<dbReference type="Gene3D" id="1.25.40.20">
    <property type="entry name" value="Ankyrin repeat-containing domain"/>
    <property type="match status" value="2"/>
</dbReference>
<evidence type="ECO:0000313" key="5">
    <source>
        <dbReference type="Proteomes" id="UP001233999"/>
    </source>
</evidence>
<organism evidence="4 5">
    <name type="scientific">Diploptera punctata</name>
    <name type="common">Pacific beetle cockroach</name>
    <dbReference type="NCBI Taxonomy" id="6984"/>
    <lineage>
        <taxon>Eukaryota</taxon>
        <taxon>Metazoa</taxon>
        <taxon>Ecdysozoa</taxon>
        <taxon>Arthropoda</taxon>
        <taxon>Hexapoda</taxon>
        <taxon>Insecta</taxon>
        <taxon>Pterygota</taxon>
        <taxon>Neoptera</taxon>
        <taxon>Polyneoptera</taxon>
        <taxon>Dictyoptera</taxon>
        <taxon>Blattodea</taxon>
        <taxon>Blaberoidea</taxon>
        <taxon>Blaberidae</taxon>
        <taxon>Diplopterinae</taxon>
        <taxon>Diploptera</taxon>
    </lineage>
</organism>
<feature type="repeat" description="ANK" evidence="3">
    <location>
        <begin position="383"/>
        <end position="415"/>
    </location>
</feature>
<dbReference type="Proteomes" id="UP001233999">
    <property type="component" value="Unassembled WGS sequence"/>
</dbReference>
<dbReference type="AlphaFoldDB" id="A0AAD8A2R8"/>
<evidence type="ECO:0000256" key="2">
    <source>
        <dbReference type="ARBA" id="ARBA00023043"/>
    </source>
</evidence>
<dbReference type="PANTHER" id="PTHR24198:SF165">
    <property type="entry name" value="ANKYRIN REPEAT-CONTAINING PROTEIN-RELATED"/>
    <property type="match status" value="1"/>
</dbReference>
<dbReference type="PROSITE" id="PS50088">
    <property type="entry name" value="ANK_REPEAT"/>
    <property type="match status" value="1"/>
</dbReference>
<dbReference type="InterPro" id="IPR036770">
    <property type="entry name" value="Ankyrin_rpt-contain_sf"/>
</dbReference>
<dbReference type="Pfam" id="PF12796">
    <property type="entry name" value="Ank_2"/>
    <property type="match status" value="2"/>
</dbReference>
<reference evidence="4" key="1">
    <citation type="journal article" date="2023" name="IScience">
        <title>Live-bearing cockroach genome reveals convergent evolutionary mechanisms linked to viviparity in insects and beyond.</title>
        <authorList>
            <person name="Fouks B."/>
            <person name="Harrison M.C."/>
            <person name="Mikhailova A.A."/>
            <person name="Marchal E."/>
            <person name="English S."/>
            <person name="Carruthers M."/>
            <person name="Jennings E.C."/>
            <person name="Chiamaka E.L."/>
            <person name="Frigard R.A."/>
            <person name="Pippel M."/>
            <person name="Attardo G.M."/>
            <person name="Benoit J.B."/>
            <person name="Bornberg-Bauer E."/>
            <person name="Tobe S.S."/>
        </authorList>
    </citation>
    <scope>NUCLEOTIDE SEQUENCE</scope>
    <source>
        <strain evidence="4">Stay&amp;Tobe</strain>
    </source>
</reference>
<sequence length="471" mass="53228">MELNPVSTICNPKPDPHTQLLEAWQSRDIDTFRSLLQDPEVSPDHWYDDHNATCLYLVVKEDQGAPFAKALIESGAQINISNPSRKKYPVHVAAEYAQDEILEILLSSSDINVNVLDGSGDTPLHIIAKHKTKNDSQDTLNRYKHCVHLLMNQSGIDPNITNKKGYTAVQWAAQFGSKELLQTILENAGDDLDVDSCRTLLKAKTAREFILEKYPELSELLPETQENRKYKVDVNNLFQHLYRNEEEEFISALESFPEKESIEKNNGSVTLLQYIAEHGLFWAAKALIQKGAKPHATCEHELRSPALLACYGGYADILDLLLNHDVESINLRGPKGEGTALHIIFNNPQVFRPNEERNYRECLNILLKILPKIKLDINATDIKGNTALHYAAKNGDEYAVNALLKRGAYIGVKNMFGDSPLVHMSPEMLETFLNDCLSANDKLPREDFYEVTFSYNFLVPPSTKEEILMLH</sequence>
<keyword evidence="5" id="KW-1185">Reference proteome</keyword>
<dbReference type="PROSITE" id="PS50297">
    <property type="entry name" value="ANK_REP_REGION"/>
    <property type="match status" value="1"/>
</dbReference>
<protein>
    <recommendedName>
        <fullName evidence="6">Ankyrin repeat protein</fullName>
    </recommendedName>
</protein>